<gene>
    <name evidence="3" type="ORF">NKI36_20565</name>
</gene>
<evidence type="ECO:0000256" key="1">
    <source>
        <dbReference type="SAM" id="MobiDB-lite"/>
    </source>
</evidence>
<feature type="transmembrane region" description="Helical" evidence="2">
    <location>
        <begin position="109"/>
        <end position="126"/>
    </location>
</feature>
<accession>A0ABV1Z331</accession>
<keyword evidence="4" id="KW-1185">Reference proteome</keyword>
<dbReference type="Proteomes" id="UP001433071">
    <property type="component" value="Unassembled WGS sequence"/>
</dbReference>
<evidence type="ECO:0000313" key="4">
    <source>
        <dbReference type="Proteomes" id="UP001433071"/>
    </source>
</evidence>
<dbReference type="RefSeq" id="WP_352559776.1">
    <property type="nucleotide sequence ID" value="NZ_JAMYQB010000017.1"/>
</dbReference>
<evidence type="ECO:0000256" key="2">
    <source>
        <dbReference type="SAM" id="Phobius"/>
    </source>
</evidence>
<keyword evidence="2" id="KW-0472">Membrane</keyword>
<feature type="transmembrane region" description="Helical" evidence="2">
    <location>
        <begin position="75"/>
        <end position="97"/>
    </location>
</feature>
<sequence>MRFFFYSLGVAFLEAMAALVCIVGTMGFEGFINSAPGPSRQGMAGAVLIVSLLAVVMRGNIAWRRSRDANGKGWILWSYIVFCAIYAFLQAGTLLVIDFNNPESMPSGLNLLALSIFGLWCTILVAKPVAGSNIDELTSVFDFEGAVPSASGRMANSAAPSTARRSTGHTLGAVRPTDGPAKARGLRQAWAVKQSESGLRRLCAKLG</sequence>
<dbReference type="EMBL" id="JAMYQB010000017">
    <property type="protein sequence ID" value="MER9406430.1"/>
    <property type="molecule type" value="Genomic_DNA"/>
</dbReference>
<comment type="caution">
    <text evidence="3">The sequence shown here is derived from an EMBL/GenBank/DDBJ whole genome shotgun (WGS) entry which is preliminary data.</text>
</comment>
<protein>
    <recommendedName>
        <fullName evidence="5">DUF805 domain-containing protein</fullName>
    </recommendedName>
</protein>
<feature type="region of interest" description="Disordered" evidence="1">
    <location>
        <begin position="154"/>
        <end position="181"/>
    </location>
</feature>
<organism evidence="3 4">
    <name type="scientific">Mesorhizobium caraganae</name>
    <dbReference type="NCBI Taxonomy" id="483206"/>
    <lineage>
        <taxon>Bacteria</taxon>
        <taxon>Pseudomonadati</taxon>
        <taxon>Pseudomonadota</taxon>
        <taxon>Alphaproteobacteria</taxon>
        <taxon>Hyphomicrobiales</taxon>
        <taxon>Phyllobacteriaceae</taxon>
        <taxon>Mesorhizobium</taxon>
    </lineage>
</organism>
<proteinExistence type="predicted"/>
<evidence type="ECO:0008006" key="5">
    <source>
        <dbReference type="Google" id="ProtNLM"/>
    </source>
</evidence>
<keyword evidence="2" id="KW-0812">Transmembrane</keyword>
<name>A0ABV1Z331_9HYPH</name>
<keyword evidence="2" id="KW-1133">Transmembrane helix</keyword>
<feature type="transmembrane region" description="Helical" evidence="2">
    <location>
        <begin position="41"/>
        <end position="63"/>
    </location>
</feature>
<reference evidence="3 4" key="1">
    <citation type="journal article" date="2024" name="Proc. Natl. Acad. Sci. U.S.A.">
        <title>The evolutionary genomics of adaptation to stress in wild rhizobium bacteria.</title>
        <authorList>
            <person name="Kehlet-Delgado H."/>
            <person name="Montoya A.P."/>
            <person name="Jensen K.T."/>
            <person name="Wendlandt C.E."/>
            <person name="Dexheimer C."/>
            <person name="Roberts M."/>
            <person name="Torres Martinez L."/>
            <person name="Friesen M.L."/>
            <person name="Griffitts J.S."/>
            <person name="Porter S.S."/>
        </authorList>
    </citation>
    <scope>NUCLEOTIDE SEQUENCE [LARGE SCALE GENOMIC DNA]</scope>
    <source>
        <strain evidence="3 4">M0641</strain>
    </source>
</reference>
<evidence type="ECO:0000313" key="3">
    <source>
        <dbReference type="EMBL" id="MER9406430.1"/>
    </source>
</evidence>
<feature type="compositionally biased region" description="Polar residues" evidence="1">
    <location>
        <begin position="158"/>
        <end position="169"/>
    </location>
</feature>